<dbReference type="VEuPathDB" id="TrichDB:TVAG_402340"/>
<keyword evidence="1" id="KW-0645">Protease</keyword>
<name>A2DHZ0_TRIV3</name>
<dbReference type="PROSITE" id="PS50235">
    <property type="entry name" value="USP_3"/>
    <property type="match status" value="1"/>
</dbReference>
<dbReference type="InterPro" id="IPR028889">
    <property type="entry name" value="USP"/>
</dbReference>
<evidence type="ECO:0000313" key="5">
    <source>
        <dbReference type="Proteomes" id="UP000001542"/>
    </source>
</evidence>
<dbReference type="Gene3D" id="3.90.70.10">
    <property type="entry name" value="Cysteine proteinases"/>
    <property type="match status" value="1"/>
</dbReference>
<feature type="region of interest" description="Disordered" evidence="2">
    <location>
        <begin position="171"/>
        <end position="197"/>
    </location>
</feature>
<comment type="catalytic activity">
    <reaction evidence="1">
        <text>Thiol-dependent hydrolysis of ester, thioester, amide, peptide and isopeptide bonds formed by the C-terminal Gly of ubiquitin (a 76-residue protein attached to proteins as an intracellular targeting signal).</text>
        <dbReference type="EC" id="3.4.19.12"/>
    </reaction>
</comment>
<dbReference type="PANTHER" id="PTHR24006:SF644">
    <property type="entry name" value="UBIQUITIN CARBOXYL-TERMINAL HYDROLASE 7"/>
    <property type="match status" value="1"/>
</dbReference>
<dbReference type="GO" id="GO:0004843">
    <property type="term" value="F:cysteine-type deubiquitinase activity"/>
    <property type="evidence" value="ECO:0000318"/>
    <property type="project" value="GO_Central"/>
</dbReference>
<reference evidence="4" key="1">
    <citation type="submission" date="2006-10" db="EMBL/GenBank/DDBJ databases">
        <authorList>
            <person name="Amadeo P."/>
            <person name="Zhao Q."/>
            <person name="Wortman J."/>
            <person name="Fraser-Liggett C."/>
            <person name="Carlton J."/>
        </authorList>
    </citation>
    <scope>NUCLEOTIDE SEQUENCE</scope>
    <source>
        <strain evidence="4">G3</strain>
    </source>
</reference>
<dbReference type="EMBL" id="DS113202">
    <property type="protein sequence ID" value="EAY19979.1"/>
    <property type="molecule type" value="Genomic_DNA"/>
</dbReference>
<keyword evidence="5" id="KW-1185">Reference proteome</keyword>
<organism evidence="4 5">
    <name type="scientific">Trichomonas vaginalis (strain ATCC PRA-98 / G3)</name>
    <dbReference type="NCBI Taxonomy" id="412133"/>
    <lineage>
        <taxon>Eukaryota</taxon>
        <taxon>Metamonada</taxon>
        <taxon>Parabasalia</taxon>
        <taxon>Trichomonadida</taxon>
        <taxon>Trichomonadidae</taxon>
        <taxon>Trichomonas</taxon>
    </lineage>
</organism>
<keyword evidence="1 4" id="KW-0378">Hydrolase</keyword>
<feature type="domain" description="USP" evidence="3">
    <location>
        <begin position="305"/>
        <end position="620"/>
    </location>
</feature>
<dbReference type="InterPro" id="IPR001394">
    <property type="entry name" value="Peptidase_C19_UCH"/>
</dbReference>
<sequence>MFNSDSDSDTGTGWSNLSFSNISFENMKDKTLWNVNDWDLVTTTPFKVFDVDKSQFYCEFNKHKSNNLVFKFKLLKGPPSKVGIKIEIIDQTNKDETTSRFRQIMFENNQEFYTFDTSISIETVDEMTYKNNLKILFQFTTSKIRNSKNNSAFAKIVQPPVRMSPLSKKVNKNEIQTANSPSKPTKSVNEPKNSDFEKRIKEIQLKLPYKAKETEQQVKIPSPLPQKEKIQKSNTDISKNTINKQGFQIKESIKDENESFEGFPKPFEDNDFPDTPKRETPKKIQNSPIYVSDSSSTTPAKTGFNGIINQGNTCYMNSYLQALFHIPAFRSLIYHIDTSDVKPREKSIPFSLQKLFASLQLGTSPASTKDLTRALGWSEFEIMEQHDIEEFATKLLDVLEAKLKGTKFQNAIADLFKGISTSIFDCTKIDFKSSTDNTFYDLQMTVQNIPSLRESFNLYTQAEDLVGESQYDTEIHGKQDAKYCTKFKHLPKVFCLLLNRFISDSRGTHKYNSKFEFETEIDLKQYMVENCDPKEETNYQLYGVLVHSGSSYAGHYYSYLKIADEWYKFNDTAVTRSTEEMAVKDNFGGPWYSTSLSYMSVITPSKEKPYSAYVLIYIRKDSFNELFYPISNDEIPDHVIKHESPISSPQHNPHFSFEDKEYYLISESSLKQNAKSYHQIDLHNTENAILMKVKPYLITIDEFIDEVATAVNMKPYEIRVWSINEETGRINSLITRSDDTADSLKEKTFFVEFVKDNEEIEYKTLFLSYFFSPRLSSPFTFMKKMLINASITTFDDLIVESRKILNLEDNVEMVVFYLTENGQLIQTDPSSIVSDSCKDNGTTLVFQCKNPLEAPLSKFELEISSDLESDDGFEVEPTKKPAFDISFSPGMNAIDIIKQINANRKH</sequence>
<dbReference type="eggNOG" id="KOG1863">
    <property type="taxonomic scope" value="Eukaryota"/>
</dbReference>
<dbReference type="InterPro" id="IPR018200">
    <property type="entry name" value="USP_CS"/>
</dbReference>
<gene>
    <name evidence="4" type="ORF">TVAG_402340</name>
</gene>
<dbReference type="Pfam" id="PF00443">
    <property type="entry name" value="UCH"/>
    <property type="match status" value="1"/>
</dbReference>
<keyword evidence="1" id="KW-0833">Ubl conjugation pathway</keyword>
<feature type="region of interest" description="Disordered" evidence="2">
    <location>
        <begin position="258"/>
        <end position="282"/>
    </location>
</feature>
<dbReference type="PROSITE" id="PS00973">
    <property type="entry name" value="USP_2"/>
    <property type="match status" value="1"/>
</dbReference>
<proteinExistence type="inferred from homology"/>
<evidence type="ECO:0000313" key="4">
    <source>
        <dbReference type="EMBL" id="EAY19979.1"/>
    </source>
</evidence>
<dbReference type="STRING" id="5722.A2DHZ0"/>
<accession>A2DHZ0</accession>
<feature type="compositionally biased region" description="Polar residues" evidence="2">
    <location>
        <begin position="173"/>
        <end position="191"/>
    </location>
</feature>
<dbReference type="PANTHER" id="PTHR24006">
    <property type="entry name" value="UBIQUITIN CARBOXYL-TERMINAL HYDROLASE"/>
    <property type="match status" value="1"/>
</dbReference>
<dbReference type="GO" id="GO:0006508">
    <property type="term" value="P:proteolysis"/>
    <property type="evidence" value="ECO:0007669"/>
    <property type="project" value="UniProtKB-KW"/>
</dbReference>
<dbReference type="GO" id="GO:0016579">
    <property type="term" value="P:protein deubiquitination"/>
    <property type="evidence" value="ECO:0007669"/>
    <property type="project" value="InterPro"/>
</dbReference>
<evidence type="ECO:0000259" key="3">
    <source>
        <dbReference type="PROSITE" id="PS50235"/>
    </source>
</evidence>
<comment type="similarity">
    <text evidence="1">Belongs to the peptidase C19 family.</text>
</comment>
<dbReference type="VEuPathDB" id="TrichDB:TVAGG3_0271890"/>
<dbReference type="GO" id="GO:0005829">
    <property type="term" value="C:cytosol"/>
    <property type="evidence" value="ECO:0000318"/>
    <property type="project" value="GO_Central"/>
</dbReference>
<dbReference type="PROSITE" id="PS00972">
    <property type="entry name" value="USP_1"/>
    <property type="match status" value="1"/>
</dbReference>
<dbReference type="GO" id="GO:0005634">
    <property type="term" value="C:nucleus"/>
    <property type="evidence" value="ECO:0000318"/>
    <property type="project" value="GO_Central"/>
</dbReference>
<dbReference type="InterPro" id="IPR038765">
    <property type="entry name" value="Papain-like_cys_pep_sf"/>
</dbReference>
<evidence type="ECO:0000256" key="2">
    <source>
        <dbReference type="SAM" id="MobiDB-lite"/>
    </source>
</evidence>
<dbReference type="RefSeq" id="XP_001580965.1">
    <property type="nucleotide sequence ID" value="XM_001580915.1"/>
</dbReference>
<keyword evidence="1" id="KW-0788">Thiol protease</keyword>
<dbReference type="InParanoid" id="A2DHZ0"/>
<reference evidence="4" key="2">
    <citation type="journal article" date="2007" name="Science">
        <title>Draft genome sequence of the sexually transmitted pathogen Trichomonas vaginalis.</title>
        <authorList>
            <person name="Carlton J.M."/>
            <person name="Hirt R.P."/>
            <person name="Silva J.C."/>
            <person name="Delcher A.L."/>
            <person name="Schatz M."/>
            <person name="Zhao Q."/>
            <person name="Wortman J.R."/>
            <person name="Bidwell S.L."/>
            <person name="Alsmark U.C.M."/>
            <person name="Besteiro S."/>
            <person name="Sicheritz-Ponten T."/>
            <person name="Noel C.J."/>
            <person name="Dacks J.B."/>
            <person name="Foster P.G."/>
            <person name="Simillion C."/>
            <person name="Van de Peer Y."/>
            <person name="Miranda-Saavedra D."/>
            <person name="Barton G.J."/>
            <person name="Westrop G.D."/>
            <person name="Mueller S."/>
            <person name="Dessi D."/>
            <person name="Fiori P.L."/>
            <person name="Ren Q."/>
            <person name="Paulsen I."/>
            <person name="Zhang H."/>
            <person name="Bastida-Corcuera F.D."/>
            <person name="Simoes-Barbosa A."/>
            <person name="Brown M.T."/>
            <person name="Hayes R.D."/>
            <person name="Mukherjee M."/>
            <person name="Okumura C.Y."/>
            <person name="Schneider R."/>
            <person name="Smith A.J."/>
            <person name="Vanacova S."/>
            <person name="Villalvazo M."/>
            <person name="Haas B.J."/>
            <person name="Pertea M."/>
            <person name="Feldblyum T.V."/>
            <person name="Utterback T.R."/>
            <person name="Shu C.L."/>
            <person name="Osoegawa K."/>
            <person name="de Jong P.J."/>
            <person name="Hrdy I."/>
            <person name="Horvathova L."/>
            <person name="Zubacova Z."/>
            <person name="Dolezal P."/>
            <person name="Malik S.B."/>
            <person name="Logsdon J.M. Jr."/>
            <person name="Henze K."/>
            <person name="Gupta A."/>
            <person name="Wang C.C."/>
            <person name="Dunne R.L."/>
            <person name="Upcroft J.A."/>
            <person name="Upcroft P."/>
            <person name="White O."/>
            <person name="Salzberg S.L."/>
            <person name="Tang P."/>
            <person name="Chiu C.-H."/>
            <person name="Lee Y.-S."/>
            <person name="Embley T.M."/>
            <person name="Coombs G.H."/>
            <person name="Mottram J.C."/>
            <person name="Tachezy J."/>
            <person name="Fraser-Liggett C.M."/>
            <person name="Johnson P.J."/>
        </authorList>
    </citation>
    <scope>NUCLEOTIDE SEQUENCE [LARGE SCALE GENOMIC DNA]</scope>
    <source>
        <strain evidence="4">G3</strain>
    </source>
</reference>
<dbReference type="OrthoDB" id="289038at2759"/>
<dbReference type="FunFam" id="3.90.70.10:FF:000171">
    <property type="entry name" value="Clan CA, family C19, ubiquitin hydrolase-like cysteine peptidase"/>
    <property type="match status" value="1"/>
</dbReference>
<dbReference type="SUPFAM" id="SSF54001">
    <property type="entry name" value="Cysteine proteinases"/>
    <property type="match status" value="1"/>
</dbReference>
<dbReference type="Proteomes" id="UP000001542">
    <property type="component" value="Unassembled WGS sequence"/>
</dbReference>
<dbReference type="AlphaFoldDB" id="A2DHZ0"/>
<dbReference type="EC" id="3.4.19.12" evidence="1"/>
<dbReference type="KEGG" id="tva:5465510"/>
<protein>
    <recommendedName>
        <fullName evidence="1">Ubiquitin carboxyl-terminal hydrolase</fullName>
        <ecNumber evidence="1">3.4.19.12</ecNumber>
    </recommendedName>
</protein>
<dbReference type="GO" id="GO:0031647">
    <property type="term" value="P:regulation of protein stability"/>
    <property type="evidence" value="ECO:0000318"/>
    <property type="project" value="GO_Central"/>
</dbReference>
<evidence type="ECO:0000256" key="1">
    <source>
        <dbReference type="RuleBase" id="RU366025"/>
    </source>
</evidence>
<dbReference type="InterPro" id="IPR050164">
    <property type="entry name" value="Peptidase_C19"/>
</dbReference>
<dbReference type="SMR" id="A2DHZ0"/>